<reference evidence="1 2" key="1">
    <citation type="submission" date="2018-01" db="EMBL/GenBank/DDBJ databases">
        <title>The whole genome sequencing and assembly of Fervidobacterium changbaicum CBS-1 strain.</title>
        <authorList>
            <person name="Kim J.-Y."/>
            <person name="Park M.-K."/>
            <person name="Yi H."/>
            <person name="Bahn Y.-S."/>
            <person name="Kim J.F."/>
            <person name="Lee D.-W."/>
        </authorList>
    </citation>
    <scope>NUCLEOTIDE SEQUENCE [LARGE SCALE GENOMIC DNA]</scope>
    <source>
        <strain evidence="1 2">CBS-1</strain>
    </source>
</reference>
<protein>
    <submittedName>
        <fullName evidence="1">Uncharacterized protein</fullName>
    </submittedName>
</protein>
<accession>A0ABX5QSU5</accession>
<gene>
    <name evidence="1" type="ORF">CBS1_07090</name>
</gene>
<sequence length="834" mass="89454">MRKFYMVFTVVVIGLILFSCGLKLPSKPPEKVKVQYTKYLEFPLTTLDFKVKDLVDSFANELGRDLTLEKTDPITLKYASEITYSPGTLLQDVQNELESKLGELGSRFEYKIDTSYFLNAMSGQIELPSVEPVVQEINQSEVEIGNLTLISGLIVPVTGGTNVFDVPPAVLSTLIFSEANLKSVNVRFIIEQITGSNAELLIDGTTYPITVNGIKNLANVLIKKTSSVKIKFDSASSGMAKISLAFENQKVDYFKDLDTSKLGGGKISINVSQHIPITSGTWKLALGGNVGIKLTIAGFSGNISQNYSVVSGSNTVGIGSSNSLNTQINLDDTKLFTVGDGIDINGTIELTGLVSADLRTKPKVQITPNVQVKKIQDYPLSVNVPLPNNVTELKFTSDSGYMLLNFSGLTSVNVSGTFGNNALTSTAAGVQIPFQNVSLPASVSGTISGNVTGNMISYTIDLPSDQTIKIATAKISGISIAPISFSQPVPSEVRNFVSEATATIKVKLNYNVGNISGITLNIASNIFDSGNGTYVLSGQNSIVLQSVNKLFDFSTFTSFDLTIIPLVPPLLTVSDIDIREGVNLWIEPVIEKFEISKVKLKGQTFTQDLGTLINFGDIFKDEFAFIRELDLNINASVSFDITNSTIPATLTLNISGNTVNISKGTPVNIGNIIETLISGGSPLSLSITVETDPGELTKDSEIKANLGFTLPISANTPDHDVVISSGTVDLSQLEPLKELVDNVSIKFKTYSNTTGLKAKLKLGQNGEVEVLLSDSVPTIGVNKDDIATLSKNNTPYQILLPKNSNIALNYNGKLSVAPYIAVELKVATEVKLGN</sequence>
<dbReference type="EMBL" id="CP026721">
    <property type="protein sequence ID" value="QAV33504.1"/>
    <property type="molecule type" value="Genomic_DNA"/>
</dbReference>
<dbReference type="Proteomes" id="UP000288947">
    <property type="component" value="Chromosome"/>
</dbReference>
<dbReference type="PROSITE" id="PS51257">
    <property type="entry name" value="PROKAR_LIPOPROTEIN"/>
    <property type="match status" value="1"/>
</dbReference>
<proteinExistence type="predicted"/>
<evidence type="ECO:0000313" key="1">
    <source>
        <dbReference type="EMBL" id="QAV33504.1"/>
    </source>
</evidence>
<name>A0ABX5QSU5_9BACT</name>
<organism evidence="1 2">
    <name type="scientific">Fervidobacterium changbaicum</name>
    <dbReference type="NCBI Taxonomy" id="310769"/>
    <lineage>
        <taxon>Bacteria</taxon>
        <taxon>Thermotogati</taxon>
        <taxon>Thermotogota</taxon>
        <taxon>Thermotogae</taxon>
        <taxon>Thermotogales</taxon>
        <taxon>Fervidobacteriaceae</taxon>
        <taxon>Fervidobacterium</taxon>
    </lineage>
</organism>
<dbReference type="RefSeq" id="WP_090222169.1">
    <property type="nucleotide sequence ID" value="NZ_CP026721.1"/>
</dbReference>
<keyword evidence="2" id="KW-1185">Reference proteome</keyword>
<evidence type="ECO:0000313" key="2">
    <source>
        <dbReference type="Proteomes" id="UP000288947"/>
    </source>
</evidence>